<accession>A0A4Z2HXW8</accession>
<dbReference type="EMBL" id="SRLO01000162">
    <property type="protein sequence ID" value="TNN70508.1"/>
    <property type="molecule type" value="Genomic_DNA"/>
</dbReference>
<name>A0A4Z2HXW8_9TELE</name>
<organism evidence="1 2">
    <name type="scientific">Liparis tanakae</name>
    <name type="common">Tanaka's snailfish</name>
    <dbReference type="NCBI Taxonomy" id="230148"/>
    <lineage>
        <taxon>Eukaryota</taxon>
        <taxon>Metazoa</taxon>
        <taxon>Chordata</taxon>
        <taxon>Craniata</taxon>
        <taxon>Vertebrata</taxon>
        <taxon>Euteleostomi</taxon>
        <taxon>Actinopterygii</taxon>
        <taxon>Neopterygii</taxon>
        <taxon>Teleostei</taxon>
        <taxon>Neoteleostei</taxon>
        <taxon>Acanthomorphata</taxon>
        <taxon>Eupercaria</taxon>
        <taxon>Perciformes</taxon>
        <taxon>Cottioidei</taxon>
        <taxon>Cottales</taxon>
        <taxon>Liparidae</taxon>
        <taxon>Liparis</taxon>
    </lineage>
</organism>
<dbReference type="AlphaFoldDB" id="A0A4Z2HXW8"/>
<evidence type="ECO:0000313" key="2">
    <source>
        <dbReference type="Proteomes" id="UP000314294"/>
    </source>
</evidence>
<sequence>MRSEITVTGYRYGMNGLNPDDRRLPGLRVALGYDSGLYATTCDGSCYSEVSLPEEKHDGKNLHIREALMPSCIRLDLPH</sequence>
<gene>
    <name evidence="1" type="ORF">EYF80_019243</name>
</gene>
<evidence type="ECO:0000313" key="1">
    <source>
        <dbReference type="EMBL" id="TNN70508.1"/>
    </source>
</evidence>
<keyword evidence="2" id="KW-1185">Reference proteome</keyword>
<dbReference type="Proteomes" id="UP000314294">
    <property type="component" value="Unassembled WGS sequence"/>
</dbReference>
<comment type="caution">
    <text evidence="1">The sequence shown here is derived from an EMBL/GenBank/DDBJ whole genome shotgun (WGS) entry which is preliminary data.</text>
</comment>
<reference evidence="1 2" key="1">
    <citation type="submission" date="2019-03" db="EMBL/GenBank/DDBJ databases">
        <title>First draft genome of Liparis tanakae, snailfish: a comprehensive survey of snailfish specific genes.</title>
        <authorList>
            <person name="Kim W."/>
            <person name="Song I."/>
            <person name="Jeong J.-H."/>
            <person name="Kim D."/>
            <person name="Kim S."/>
            <person name="Ryu S."/>
            <person name="Song J.Y."/>
            <person name="Lee S.K."/>
        </authorList>
    </citation>
    <scope>NUCLEOTIDE SEQUENCE [LARGE SCALE GENOMIC DNA]</scope>
    <source>
        <tissue evidence="1">Muscle</tissue>
    </source>
</reference>
<proteinExistence type="predicted"/>
<protein>
    <submittedName>
        <fullName evidence="1">Uncharacterized protein</fullName>
    </submittedName>
</protein>